<dbReference type="Proteomes" id="UP000622797">
    <property type="component" value="Unassembled WGS sequence"/>
</dbReference>
<proteinExistence type="predicted"/>
<dbReference type="AlphaFoldDB" id="A0A8H4WRG9"/>
<evidence type="ECO:0000313" key="3">
    <source>
        <dbReference type="Proteomes" id="UP000622797"/>
    </source>
</evidence>
<feature type="compositionally biased region" description="Basic and acidic residues" evidence="1">
    <location>
        <begin position="102"/>
        <end position="115"/>
    </location>
</feature>
<accession>A0A8H4WRG9</accession>
<feature type="region of interest" description="Disordered" evidence="1">
    <location>
        <begin position="54"/>
        <end position="129"/>
    </location>
</feature>
<feature type="region of interest" description="Disordered" evidence="1">
    <location>
        <begin position="142"/>
        <end position="171"/>
    </location>
</feature>
<dbReference type="EMBL" id="JABEXW010001122">
    <property type="protein sequence ID" value="KAF4947134.1"/>
    <property type="molecule type" value="Genomic_DNA"/>
</dbReference>
<comment type="caution">
    <text evidence="2">The sequence shown here is derived from an EMBL/GenBank/DDBJ whole genome shotgun (WGS) entry which is preliminary data.</text>
</comment>
<feature type="compositionally biased region" description="Polar residues" evidence="1">
    <location>
        <begin position="69"/>
        <end position="87"/>
    </location>
</feature>
<evidence type="ECO:0000256" key="1">
    <source>
        <dbReference type="SAM" id="MobiDB-lite"/>
    </source>
</evidence>
<gene>
    <name evidence="2" type="ORF">FSARC_14039</name>
</gene>
<feature type="compositionally biased region" description="Polar residues" evidence="1">
    <location>
        <begin position="147"/>
        <end position="171"/>
    </location>
</feature>
<protein>
    <submittedName>
        <fullName evidence="2">Uncharacterized protein</fullName>
    </submittedName>
</protein>
<sequence>MADEASSVNSWIALLAPLEAEKELHFDLPFESQLSQSGPAPEETSMCLFDVALEGRNLDPPDNPEDSWYQPQSPSLSSHETDTSGLQAQLAFIVRPRGNHTTKSERQRGASDSQKDFMQPPDDVVTSPRNYNIKSSLVHVSGKSIDNMPNDSASETPVTGEGRSSQSSAVSSMNLETISVLSTSSVTKNLPRKIRNWYMSAQERLVVEVSSRCAHDMEVNLPRTRSPGMRVMQVHDDVYLDDYHAYLQQRYTSIMDGTGDEEFDVLRVPDDAAIRAALRSVGYTSMGVTKDSII</sequence>
<keyword evidence="3" id="KW-1185">Reference proteome</keyword>
<organism evidence="2 3">
    <name type="scientific">Fusarium sarcochroum</name>
    <dbReference type="NCBI Taxonomy" id="1208366"/>
    <lineage>
        <taxon>Eukaryota</taxon>
        <taxon>Fungi</taxon>
        <taxon>Dikarya</taxon>
        <taxon>Ascomycota</taxon>
        <taxon>Pezizomycotina</taxon>
        <taxon>Sordariomycetes</taxon>
        <taxon>Hypocreomycetidae</taxon>
        <taxon>Hypocreales</taxon>
        <taxon>Nectriaceae</taxon>
        <taxon>Fusarium</taxon>
        <taxon>Fusarium lateritium species complex</taxon>
    </lineage>
</organism>
<reference evidence="2" key="2">
    <citation type="submission" date="2020-05" db="EMBL/GenBank/DDBJ databases">
        <authorList>
            <person name="Kim H.-S."/>
            <person name="Proctor R.H."/>
            <person name="Brown D.W."/>
        </authorList>
    </citation>
    <scope>NUCLEOTIDE SEQUENCE</scope>
    <source>
        <strain evidence="2">NRRL 20472</strain>
    </source>
</reference>
<reference evidence="2" key="1">
    <citation type="journal article" date="2020" name="BMC Genomics">
        <title>Correction to: Identification and distribution of gene clusters required for synthesis of sphingolipid metabolism inhibitors in diverse species of the filamentous fungus Fusarium.</title>
        <authorList>
            <person name="Kim H.S."/>
            <person name="Lohmar J.M."/>
            <person name="Busman M."/>
            <person name="Brown D.W."/>
            <person name="Naumann T.A."/>
            <person name="Divon H.H."/>
            <person name="Lysoe E."/>
            <person name="Uhlig S."/>
            <person name="Proctor R.H."/>
        </authorList>
    </citation>
    <scope>NUCLEOTIDE SEQUENCE</scope>
    <source>
        <strain evidence="2">NRRL 20472</strain>
    </source>
</reference>
<name>A0A8H4WRG9_9HYPO</name>
<evidence type="ECO:0000313" key="2">
    <source>
        <dbReference type="EMBL" id="KAF4947134.1"/>
    </source>
</evidence>
<dbReference type="OrthoDB" id="10281773at2759"/>